<evidence type="ECO:0000313" key="1">
    <source>
        <dbReference type="EMBL" id="CAA2990108.1"/>
    </source>
</evidence>
<dbReference type="Proteomes" id="UP000594638">
    <property type="component" value="Unassembled WGS sequence"/>
</dbReference>
<reference evidence="1 2" key="1">
    <citation type="submission" date="2019-12" db="EMBL/GenBank/DDBJ databases">
        <authorList>
            <person name="Alioto T."/>
            <person name="Alioto T."/>
            <person name="Gomez Garrido J."/>
        </authorList>
    </citation>
    <scope>NUCLEOTIDE SEQUENCE [LARGE SCALE GENOMIC DNA]</scope>
</reference>
<proteinExistence type="predicted"/>
<dbReference type="EMBL" id="CACTIH010004203">
    <property type="protein sequence ID" value="CAA2990108.1"/>
    <property type="molecule type" value="Genomic_DNA"/>
</dbReference>
<comment type="caution">
    <text evidence="1">The sequence shown here is derived from an EMBL/GenBank/DDBJ whole genome shotgun (WGS) entry which is preliminary data.</text>
</comment>
<name>A0A8S0SD77_OLEEU</name>
<protein>
    <submittedName>
        <fullName evidence="1">Uncharacterized protein</fullName>
    </submittedName>
</protein>
<organism evidence="1 2">
    <name type="scientific">Olea europaea subsp. europaea</name>
    <dbReference type="NCBI Taxonomy" id="158383"/>
    <lineage>
        <taxon>Eukaryota</taxon>
        <taxon>Viridiplantae</taxon>
        <taxon>Streptophyta</taxon>
        <taxon>Embryophyta</taxon>
        <taxon>Tracheophyta</taxon>
        <taxon>Spermatophyta</taxon>
        <taxon>Magnoliopsida</taxon>
        <taxon>eudicotyledons</taxon>
        <taxon>Gunneridae</taxon>
        <taxon>Pentapetalae</taxon>
        <taxon>asterids</taxon>
        <taxon>lamiids</taxon>
        <taxon>Lamiales</taxon>
        <taxon>Oleaceae</taxon>
        <taxon>Oleeae</taxon>
        <taxon>Olea</taxon>
    </lineage>
</organism>
<dbReference type="Gramene" id="OE9A043039T1">
    <property type="protein sequence ID" value="OE9A043039C1"/>
    <property type="gene ID" value="OE9A043039"/>
</dbReference>
<gene>
    <name evidence="1" type="ORF">OLEA9_A043039</name>
</gene>
<feature type="non-terminal residue" evidence="1">
    <location>
        <position position="1"/>
    </location>
</feature>
<keyword evidence="2" id="KW-1185">Reference proteome</keyword>
<accession>A0A8S0SD77</accession>
<evidence type="ECO:0000313" key="2">
    <source>
        <dbReference type="Proteomes" id="UP000594638"/>
    </source>
</evidence>
<dbReference type="AlphaFoldDB" id="A0A8S0SD77"/>
<sequence length="88" mass="9990">QGYHEFIVALGRAVALSQFRINQVLLREEGDRAGMTMTTGNWDDDAVATFLLTDDDDAIATLLLTRMATAESWMCVKRDEYGKIYREK</sequence>